<name>A0A543PPS9_9MICO</name>
<feature type="transmembrane region" description="Helical" evidence="6">
    <location>
        <begin position="124"/>
        <end position="147"/>
    </location>
</feature>
<evidence type="ECO:0000256" key="6">
    <source>
        <dbReference type="SAM" id="Phobius"/>
    </source>
</evidence>
<dbReference type="InterPro" id="IPR051533">
    <property type="entry name" value="WaaL-like"/>
</dbReference>
<dbReference type="OrthoDB" id="3442067at2"/>
<evidence type="ECO:0000256" key="4">
    <source>
        <dbReference type="ARBA" id="ARBA00023136"/>
    </source>
</evidence>
<keyword evidence="3 6" id="KW-1133">Transmembrane helix</keyword>
<dbReference type="Proteomes" id="UP000320085">
    <property type="component" value="Unassembled WGS sequence"/>
</dbReference>
<comment type="subcellular location">
    <subcellularLocation>
        <location evidence="1">Membrane</location>
        <topology evidence="1">Multi-pass membrane protein</topology>
    </subcellularLocation>
</comment>
<reference evidence="8 9" key="1">
    <citation type="submission" date="2019-06" db="EMBL/GenBank/DDBJ databases">
        <title>Sequencing the genomes of 1000 actinobacteria strains.</title>
        <authorList>
            <person name="Klenk H.-P."/>
        </authorList>
    </citation>
    <scope>NUCLEOTIDE SEQUENCE [LARGE SCALE GENOMIC DNA]</scope>
    <source>
        <strain evidence="8 9">DSM 21776</strain>
    </source>
</reference>
<feature type="transmembrane region" description="Helical" evidence="6">
    <location>
        <begin position="391"/>
        <end position="411"/>
    </location>
</feature>
<feature type="transmembrane region" description="Helical" evidence="6">
    <location>
        <begin position="90"/>
        <end position="112"/>
    </location>
</feature>
<gene>
    <name evidence="8" type="ORF">FHX52_2774</name>
</gene>
<dbReference type="EMBL" id="VFQF01000002">
    <property type="protein sequence ID" value="TQN46068.1"/>
    <property type="molecule type" value="Genomic_DNA"/>
</dbReference>
<evidence type="ECO:0000259" key="7">
    <source>
        <dbReference type="Pfam" id="PF04932"/>
    </source>
</evidence>
<protein>
    <submittedName>
        <fullName evidence="8">O-antigen ligase-like membrane protein</fullName>
    </submittedName>
</protein>
<feature type="transmembrane region" description="Helical" evidence="6">
    <location>
        <begin position="232"/>
        <end position="254"/>
    </location>
</feature>
<feature type="transmembrane region" description="Helical" evidence="6">
    <location>
        <begin position="16"/>
        <end position="35"/>
    </location>
</feature>
<comment type="caution">
    <text evidence="8">The sequence shown here is derived from an EMBL/GenBank/DDBJ whole genome shotgun (WGS) entry which is preliminary data.</text>
</comment>
<dbReference type="RefSeq" id="WP_141822918.1">
    <property type="nucleotide sequence ID" value="NZ_BAAAQC010000004.1"/>
</dbReference>
<evidence type="ECO:0000256" key="1">
    <source>
        <dbReference type="ARBA" id="ARBA00004141"/>
    </source>
</evidence>
<dbReference type="InterPro" id="IPR007016">
    <property type="entry name" value="O-antigen_ligase-rel_domated"/>
</dbReference>
<evidence type="ECO:0000313" key="9">
    <source>
        <dbReference type="Proteomes" id="UP000320085"/>
    </source>
</evidence>
<keyword evidence="2 6" id="KW-0812">Transmembrane</keyword>
<dbReference type="GO" id="GO:0016020">
    <property type="term" value="C:membrane"/>
    <property type="evidence" value="ECO:0007669"/>
    <property type="project" value="UniProtKB-SubCell"/>
</dbReference>
<evidence type="ECO:0000313" key="8">
    <source>
        <dbReference type="EMBL" id="TQN46068.1"/>
    </source>
</evidence>
<dbReference type="Pfam" id="PF04932">
    <property type="entry name" value="Wzy_C"/>
    <property type="match status" value="1"/>
</dbReference>
<evidence type="ECO:0000256" key="2">
    <source>
        <dbReference type="ARBA" id="ARBA00022692"/>
    </source>
</evidence>
<dbReference type="GO" id="GO:0016874">
    <property type="term" value="F:ligase activity"/>
    <property type="evidence" value="ECO:0007669"/>
    <property type="project" value="UniProtKB-KW"/>
</dbReference>
<dbReference type="PANTHER" id="PTHR37422">
    <property type="entry name" value="TEICHURONIC ACID BIOSYNTHESIS PROTEIN TUAE"/>
    <property type="match status" value="1"/>
</dbReference>
<feature type="domain" description="O-antigen ligase-related" evidence="7">
    <location>
        <begin position="194"/>
        <end position="342"/>
    </location>
</feature>
<keyword evidence="8" id="KW-0436">Ligase</keyword>
<feature type="transmembrane region" description="Helical" evidence="6">
    <location>
        <begin position="41"/>
        <end position="58"/>
    </location>
</feature>
<keyword evidence="4 6" id="KW-0472">Membrane</keyword>
<accession>A0A543PPS9</accession>
<feature type="transmembrane region" description="Helical" evidence="6">
    <location>
        <begin position="167"/>
        <end position="183"/>
    </location>
</feature>
<evidence type="ECO:0000256" key="3">
    <source>
        <dbReference type="ARBA" id="ARBA00022989"/>
    </source>
</evidence>
<feature type="transmembrane region" description="Helical" evidence="6">
    <location>
        <begin position="65"/>
        <end position="84"/>
    </location>
</feature>
<dbReference type="AlphaFoldDB" id="A0A543PPS9"/>
<sequence length="454" mass="46542">MSPEVRGAAQVAPPSLRWAFGLSVCLLPVLIPSGPANTSPVDVSIAVTILMALLWLSHVRARIRVPYLTGVWILVSAGAVAALLRAQPVATLALVQDVFLLAWAAVLASCIAADRTLVDTVCRAWCWTAVCWAGAIVVGRFLGLAWLAGTSTADGSRASLTFGDPNLAGSYYVVCIFIVLASRHPRRPASRAAAVGLLVLAVACTGSNGALLSLAIGGGVSLVLAQASRRSGAMAVIGVACLLTLGTAAASSLVDVTALREQAAASGALLRDSVGRSDESSREREVLVSEGMRVYVQGDPIGVGPGLTKQALAQASAPYVKEAHDDYVATLVERGALGGFGLVVLLTSVAVRLGGLVRRRPGGDSATDASGTTRSARSTTADRAGRPGAMLTHYLVGLGVALVASGTFYEVLHFRHVWAYLGLVAGLHLLATDPVAVRGGRGALPEEAAACSSA</sequence>
<proteinExistence type="predicted"/>
<feature type="region of interest" description="Disordered" evidence="5">
    <location>
        <begin position="360"/>
        <end position="383"/>
    </location>
</feature>
<feature type="transmembrane region" description="Helical" evidence="6">
    <location>
        <begin position="195"/>
        <end position="220"/>
    </location>
</feature>
<dbReference type="PANTHER" id="PTHR37422:SF13">
    <property type="entry name" value="LIPOPOLYSACCHARIDE BIOSYNTHESIS PROTEIN PA4999-RELATED"/>
    <property type="match status" value="1"/>
</dbReference>
<evidence type="ECO:0000256" key="5">
    <source>
        <dbReference type="SAM" id="MobiDB-lite"/>
    </source>
</evidence>
<feature type="compositionally biased region" description="Low complexity" evidence="5">
    <location>
        <begin position="363"/>
        <end position="382"/>
    </location>
</feature>
<organism evidence="8 9">
    <name type="scientific">Humibacillus xanthopallidus</name>
    <dbReference type="NCBI Taxonomy" id="412689"/>
    <lineage>
        <taxon>Bacteria</taxon>
        <taxon>Bacillati</taxon>
        <taxon>Actinomycetota</taxon>
        <taxon>Actinomycetes</taxon>
        <taxon>Micrococcales</taxon>
        <taxon>Intrasporangiaceae</taxon>
        <taxon>Humibacillus</taxon>
    </lineage>
</organism>